<keyword evidence="4 7" id="KW-0812">Transmembrane</keyword>
<dbReference type="EMBL" id="SEWW01000006">
    <property type="protein sequence ID" value="NGZ44883.1"/>
    <property type="molecule type" value="Genomic_DNA"/>
</dbReference>
<keyword evidence="3 7" id="KW-0813">Transport</keyword>
<gene>
    <name evidence="9" type="ORF">EWU23_10380</name>
</gene>
<dbReference type="Pfam" id="PF00230">
    <property type="entry name" value="MIP"/>
    <property type="match status" value="1"/>
</dbReference>
<comment type="subcellular location">
    <subcellularLocation>
        <location evidence="1">Membrane</location>
        <topology evidence="1">Multi-pass membrane protein</topology>
    </subcellularLocation>
</comment>
<evidence type="ECO:0000313" key="9">
    <source>
        <dbReference type="EMBL" id="NGZ44883.1"/>
    </source>
</evidence>
<keyword evidence="5 8" id="KW-1133">Transmembrane helix</keyword>
<evidence type="ECO:0000256" key="1">
    <source>
        <dbReference type="ARBA" id="ARBA00004141"/>
    </source>
</evidence>
<evidence type="ECO:0000256" key="8">
    <source>
        <dbReference type="SAM" id="Phobius"/>
    </source>
</evidence>
<feature type="transmembrane region" description="Helical" evidence="8">
    <location>
        <begin position="137"/>
        <end position="157"/>
    </location>
</feature>
<protein>
    <submittedName>
        <fullName evidence="9">Aquaporin family protein</fullName>
    </submittedName>
</protein>
<evidence type="ECO:0000256" key="3">
    <source>
        <dbReference type="ARBA" id="ARBA00022448"/>
    </source>
</evidence>
<name>A0ABX0EZL1_9BACT</name>
<dbReference type="Gene3D" id="1.20.1080.10">
    <property type="entry name" value="Glycerol uptake facilitator protein"/>
    <property type="match status" value="1"/>
</dbReference>
<evidence type="ECO:0000256" key="2">
    <source>
        <dbReference type="ARBA" id="ARBA00006175"/>
    </source>
</evidence>
<feature type="transmembrane region" description="Helical" evidence="8">
    <location>
        <begin position="6"/>
        <end position="29"/>
    </location>
</feature>
<reference evidence="9 10" key="1">
    <citation type="submission" date="2019-02" db="EMBL/GenBank/DDBJ databases">
        <title>Genome of a new Bacteroidetes strain.</title>
        <authorList>
            <person name="Pitt A."/>
        </authorList>
    </citation>
    <scope>NUCLEOTIDE SEQUENCE [LARGE SCALE GENOMIC DNA]</scope>
    <source>
        <strain evidence="9 10">50C-KIRBA</strain>
    </source>
</reference>
<evidence type="ECO:0000313" key="10">
    <source>
        <dbReference type="Proteomes" id="UP001318301"/>
    </source>
</evidence>
<dbReference type="InterPro" id="IPR000425">
    <property type="entry name" value="MIP"/>
</dbReference>
<evidence type="ECO:0000256" key="4">
    <source>
        <dbReference type="ARBA" id="ARBA00022692"/>
    </source>
</evidence>
<feature type="transmembrane region" description="Helical" evidence="8">
    <location>
        <begin position="164"/>
        <end position="185"/>
    </location>
</feature>
<keyword evidence="6 8" id="KW-0472">Membrane</keyword>
<comment type="similarity">
    <text evidence="2 7">Belongs to the MIP/aquaporin (TC 1.A.8) family.</text>
</comment>
<sequence length="235" mass="24687">MMSSIFIGELAGTASLIYLGNGVVANVLLKGTKGHQTGLLAIAAAWAFAVTIGIFISTYFGSPGAHLNPIVTIAGCVKTGDWSLFTTYVGGQLIGAMLGQLLVWIHYHPHYQVTEDPGAIKASFCTDPAIKSWPFNFISEAFASALIIVALGTFSSIEHGLGPFLVGILVWAVGLALGGTTGYAVNPARDLGPRIMHFILPIPNKGKSDWEYAWIPVLGPSAGALIGAYLLTLNS</sequence>
<feature type="transmembrane region" description="Helical" evidence="8">
    <location>
        <begin position="38"/>
        <end position="60"/>
    </location>
</feature>
<feature type="transmembrane region" description="Helical" evidence="8">
    <location>
        <begin position="212"/>
        <end position="231"/>
    </location>
</feature>
<keyword evidence="10" id="KW-1185">Reference proteome</keyword>
<evidence type="ECO:0000256" key="6">
    <source>
        <dbReference type="ARBA" id="ARBA00023136"/>
    </source>
</evidence>
<accession>A0ABX0EZL1</accession>
<comment type="caution">
    <text evidence="9">The sequence shown here is derived from an EMBL/GenBank/DDBJ whole genome shotgun (WGS) entry which is preliminary data.</text>
</comment>
<dbReference type="InterPro" id="IPR050363">
    <property type="entry name" value="MIP/Aquaporin"/>
</dbReference>
<dbReference type="InterPro" id="IPR023271">
    <property type="entry name" value="Aquaporin-like"/>
</dbReference>
<dbReference type="Proteomes" id="UP001318301">
    <property type="component" value="Unassembled WGS sequence"/>
</dbReference>
<evidence type="ECO:0000256" key="5">
    <source>
        <dbReference type="ARBA" id="ARBA00022989"/>
    </source>
</evidence>
<organism evidence="9 10">
    <name type="scientific">Aquirufa beregesia</name>
    <dbReference type="NCBI Taxonomy" id="2516556"/>
    <lineage>
        <taxon>Bacteria</taxon>
        <taxon>Pseudomonadati</taxon>
        <taxon>Bacteroidota</taxon>
        <taxon>Cytophagia</taxon>
        <taxon>Cytophagales</taxon>
        <taxon>Flectobacillaceae</taxon>
        <taxon>Aquirufa</taxon>
    </lineage>
</organism>
<evidence type="ECO:0000256" key="7">
    <source>
        <dbReference type="RuleBase" id="RU000477"/>
    </source>
</evidence>
<dbReference type="PANTHER" id="PTHR43829:SF9">
    <property type="entry name" value="AQUAPORIN-9"/>
    <property type="match status" value="1"/>
</dbReference>
<dbReference type="SUPFAM" id="SSF81338">
    <property type="entry name" value="Aquaporin-like"/>
    <property type="match status" value="1"/>
</dbReference>
<dbReference type="PANTHER" id="PTHR43829">
    <property type="entry name" value="AQUAPORIN OR AQUAGLYCEROPORIN RELATED"/>
    <property type="match status" value="1"/>
</dbReference>
<dbReference type="PRINTS" id="PR00783">
    <property type="entry name" value="MINTRINSICP"/>
</dbReference>
<proteinExistence type="inferred from homology"/>